<reference evidence="1 2" key="1">
    <citation type="submission" date="2024-10" db="EMBL/GenBank/DDBJ databases">
        <title>Paracoccus drimophilus sp. nov., a novel bacterium from corn roots in Hunan.</title>
        <authorList>
            <person name="Li X."/>
        </authorList>
    </citation>
    <scope>NUCLEOTIDE SEQUENCE [LARGE SCALE GENOMIC DNA]</scope>
    <source>
        <strain evidence="1 2">NGMCC 1.201697</strain>
    </source>
</reference>
<keyword evidence="2" id="KW-1185">Reference proteome</keyword>
<dbReference type="Proteomes" id="UP001609376">
    <property type="component" value="Unassembled WGS sequence"/>
</dbReference>
<gene>
    <name evidence="1" type="ORF">ACHFJ0_00550</name>
</gene>
<evidence type="ECO:0000313" key="1">
    <source>
        <dbReference type="EMBL" id="MFH5772703.1"/>
    </source>
</evidence>
<name>A0ABW7LH39_9RHOB</name>
<protein>
    <submittedName>
        <fullName evidence="1">Uncharacterized protein</fullName>
    </submittedName>
</protein>
<proteinExistence type="predicted"/>
<comment type="caution">
    <text evidence="1">The sequence shown here is derived from an EMBL/GenBank/DDBJ whole genome shotgun (WGS) entry which is preliminary data.</text>
</comment>
<evidence type="ECO:0000313" key="2">
    <source>
        <dbReference type="Proteomes" id="UP001609376"/>
    </source>
</evidence>
<accession>A0ABW7LH39</accession>
<organism evidence="1 2">
    <name type="scientific">Paracoccus broussonetiae subsp. drimophilus</name>
    <dbReference type="NCBI Taxonomy" id="3373869"/>
    <lineage>
        <taxon>Bacteria</taxon>
        <taxon>Pseudomonadati</taxon>
        <taxon>Pseudomonadota</taxon>
        <taxon>Alphaproteobacteria</taxon>
        <taxon>Rhodobacterales</taxon>
        <taxon>Paracoccaceae</taxon>
        <taxon>Paracoccus</taxon>
        <taxon>Paracoccus broussonetiae</taxon>
    </lineage>
</organism>
<dbReference type="RefSeq" id="WP_395131059.1">
    <property type="nucleotide sequence ID" value="NZ_JBIMPR010000001.1"/>
</dbReference>
<dbReference type="EMBL" id="JBIMPR010000001">
    <property type="protein sequence ID" value="MFH5772703.1"/>
    <property type="molecule type" value="Genomic_DNA"/>
</dbReference>
<sequence length="352" mass="38744">MSDFENRIRALTVPRDGAYPRPWMTDTNPTQADVLIVGASSAKTFLAADVGSHEQFLDALWNRNGASCRAIYQAATRTPSRARPNLDRLSRMLEEEGLTSLQTNVSCASAAYDRLLKDVDRVHGTELFKAVVFGVPWRAMIIHGIGASARFGESMGMKMPPVPSPDSSPVWFEVERRPVFISPSLAPPSYRISVWTYLERVVAEIATTLLASEDGIAINSETEGSCSSRTSAARVSPPVAFVHSAANMFIWERLHEIEQSTGLQIVRSTQQVSLTGGPALSSTTRVFRHKFKASRPDLLVREDVLDFSPGLRNATAWTTHKTPIFKSIRSDNLQLIGQVLQAVEDFAVARAD</sequence>